<dbReference type="EMBL" id="JBHULE010000008">
    <property type="protein sequence ID" value="MFD2562462.1"/>
    <property type="molecule type" value="Genomic_DNA"/>
</dbReference>
<feature type="transmembrane region" description="Helical" evidence="1">
    <location>
        <begin position="50"/>
        <end position="73"/>
    </location>
</feature>
<feature type="transmembrane region" description="Helical" evidence="1">
    <location>
        <begin position="118"/>
        <end position="144"/>
    </location>
</feature>
<proteinExistence type="predicted"/>
<keyword evidence="1" id="KW-0812">Transmembrane</keyword>
<gene>
    <name evidence="2" type="ORF">ACFSR1_07235</name>
</gene>
<keyword evidence="1" id="KW-0472">Membrane</keyword>
<evidence type="ECO:0000313" key="3">
    <source>
        <dbReference type="Proteomes" id="UP001597319"/>
    </source>
</evidence>
<accession>A0ABW5LG38</accession>
<sequence>MNFKPSDFFIGIFDLFAILLPGLVFTYLWIKEISFVFHFKYSETSEITIFLVMSYIVGHFLLNISHPLDILYFKFNRKSLGRNRFYKAFSFIRINNTSALQELERNTAHYKLFRSLSFVFFIEIIHGFIGGILSPWIFIVLALLSCWRYWFLKDWTEEIALEFENTIKGNMTKNTN</sequence>
<evidence type="ECO:0000256" key="1">
    <source>
        <dbReference type="SAM" id="Phobius"/>
    </source>
</evidence>
<evidence type="ECO:0008006" key="4">
    <source>
        <dbReference type="Google" id="ProtNLM"/>
    </source>
</evidence>
<organism evidence="2 3">
    <name type="scientific">Aquimarina rubra</name>
    <dbReference type="NCBI Taxonomy" id="1920033"/>
    <lineage>
        <taxon>Bacteria</taxon>
        <taxon>Pseudomonadati</taxon>
        <taxon>Bacteroidota</taxon>
        <taxon>Flavobacteriia</taxon>
        <taxon>Flavobacteriales</taxon>
        <taxon>Flavobacteriaceae</taxon>
        <taxon>Aquimarina</taxon>
    </lineage>
</organism>
<protein>
    <recommendedName>
        <fullName evidence="4">RDD domain-containing protein</fullName>
    </recommendedName>
</protein>
<feature type="transmembrane region" description="Helical" evidence="1">
    <location>
        <begin position="12"/>
        <end position="30"/>
    </location>
</feature>
<evidence type="ECO:0000313" key="2">
    <source>
        <dbReference type="EMBL" id="MFD2562462.1"/>
    </source>
</evidence>
<name>A0ABW5LG38_9FLAO</name>
<dbReference type="Proteomes" id="UP001597319">
    <property type="component" value="Unassembled WGS sequence"/>
</dbReference>
<reference evidence="3" key="1">
    <citation type="journal article" date="2019" name="Int. J. Syst. Evol. Microbiol.">
        <title>The Global Catalogue of Microorganisms (GCM) 10K type strain sequencing project: providing services to taxonomists for standard genome sequencing and annotation.</title>
        <authorList>
            <consortium name="The Broad Institute Genomics Platform"/>
            <consortium name="The Broad Institute Genome Sequencing Center for Infectious Disease"/>
            <person name="Wu L."/>
            <person name="Ma J."/>
        </authorList>
    </citation>
    <scope>NUCLEOTIDE SEQUENCE [LARGE SCALE GENOMIC DNA]</scope>
    <source>
        <strain evidence="3">KCTC 52274</strain>
    </source>
</reference>
<keyword evidence="3" id="KW-1185">Reference proteome</keyword>
<keyword evidence="1" id="KW-1133">Transmembrane helix</keyword>
<comment type="caution">
    <text evidence="2">The sequence shown here is derived from an EMBL/GenBank/DDBJ whole genome shotgun (WGS) entry which is preliminary data.</text>
</comment>
<dbReference type="RefSeq" id="WP_378291076.1">
    <property type="nucleotide sequence ID" value="NZ_JBHULE010000008.1"/>
</dbReference>